<evidence type="ECO:0000256" key="6">
    <source>
        <dbReference type="ARBA" id="ARBA00023012"/>
    </source>
</evidence>
<dbReference type="SMART" id="SM00388">
    <property type="entry name" value="HisKA"/>
    <property type="match status" value="1"/>
</dbReference>
<dbReference type="InterPro" id="IPR036097">
    <property type="entry name" value="HisK_dim/P_sf"/>
</dbReference>
<dbReference type="Pfam" id="PF13424">
    <property type="entry name" value="TPR_12"/>
    <property type="match status" value="2"/>
</dbReference>
<evidence type="ECO:0000313" key="11">
    <source>
        <dbReference type="Proteomes" id="UP000632774"/>
    </source>
</evidence>
<keyword evidence="3" id="KW-0597">Phosphoprotein</keyword>
<dbReference type="SMART" id="SM00387">
    <property type="entry name" value="HATPase_c"/>
    <property type="match status" value="1"/>
</dbReference>
<dbReference type="PROSITE" id="PS50005">
    <property type="entry name" value="TPR"/>
    <property type="match status" value="1"/>
</dbReference>
<keyword evidence="5" id="KW-0418">Kinase</keyword>
<organism evidence="10 11">
    <name type="scientific">Mucilaginibacter boryungensis</name>
    <dbReference type="NCBI Taxonomy" id="768480"/>
    <lineage>
        <taxon>Bacteria</taxon>
        <taxon>Pseudomonadati</taxon>
        <taxon>Bacteroidota</taxon>
        <taxon>Sphingobacteriia</taxon>
        <taxon>Sphingobacteriales</taxon>
        <taxon>Sphingobacteriaceae</taxon>
        <taxon>Mucilaginibacter</taxon>
    </lineage>
</organism>
<evidence type="ECO:0000256" key="3">
    <source>
        <dbReference type="ARBA" id="ARBA00022553"/>
    </source>
</evidence>
<feature type="transmembrane region" description="Helical" evidence="8">
    <location>
        <begin position="440"/>
        <end position="459"/>
    </location>
</feature>
<feature type="domain" description="Histidine kinase" evidence="9">
    <location>
        <begin position="506"/>
        <end position="718"/>
    </location>
</feature>
<evidence type="ECO:0000256" key="2">
    <source>
        <dbReference type="ARBA" id="ARBA00012438"/>
    </source>
</evidence>
<dbReference type="SUPFAM" id="SSF55874">
    <property type="entry name" value="ATPase domain of HSP90 chaperone/DNA topoisomerase II/histidine kinase"/>
    <property type="match status" value="1"/>
</dbReference>
<dbReference type="InterPro" id="IPR005467">
    <property type="entry name" value="His_kinase_dom"/>
</dbReference>
<dbReference type="EC" id="2.7.13.3" evidence="2"/>
<keyword evidence="7" id="KW-0802">TPR repeat</keyword>
<keyword evidence="8" id="KW-0812">Transmembrane</keyword>
<dbReference type="InterPro" id="IPR011990">
    <property type="entry name" value="TPR-like_helical_dom_sf"/>
</dbReference>
<sequence>MKRLSLLLIIFNLLSLNLLAGYQYPEADSLKKLIKPALAQHSKLSDTLTVNRLNTLAGYLYGSAPDSTAYFSGLALEFSKKLGYKKGIADAYVQLASVTTFKGDYNTATRNLNSALTLYKQINSKLGISECYIGLGQIQDYLGNYNNALNYFKKAETIREAFGKMMTIRCLSVMGATYINKGEFSNALNANFKALTRAVKYGNKIEIANNDYYVGVIMQQLGLYDDALDYFNKAIAIWTRFNNKQGITAAWQNTGEVLMSQKKYADAMHHFNKADAVFRQIGDKRGQSRIYYNLGLHNYYTGHPDSALHHLQHALQAASQYHIKPTKAAAYVGLAMVYNAEKKYPEAYANALSARSMADSLGSLGIKTDAVLQTGKALAGLKRYEDAYNQQQLYTALKDSLKGDEVIQQAIAYNLEVDFGRRQKEIDLKYENSILLQKRAIGISIIAILILLAMIFVYVNAKNKQQKINLVLIDKNAEILTQKNSLDEQADKLHDLNNLKDRLIAVLAHDLRAPLSTLRGLFALMSDESISHEEFAKMIPQVFNKLEHTSDFLDTLLSWINSQVDRTPEALTPVNLNDTVKQELIYVDELMQRKQIAPTVNIAPDAVVLAEPGSVRRVIHNFLTNAIKFSPRNGQITITAAKHNNEIHFTVTDTGAGIKPELLDALFKNRVTSVPGTENESGTGMGLYFCKDIIEKYKGAIWAKNTVNGTELGFKLPA</sequence>
<proteinExistence type="predicted"/>
<evidence type="ECO:0000256" key="7">
    <source>
        <dbReference type="PROSITE-ProRule" id="PRU00339"/>
    </source>
</evidence>
<dbReference type="InterPro" id="IPR004358">
    <property type="entry name" value="Sig_transdc_His_kin-like_C"/>
</dbReference>
<gene>
    <name evidence="10" type="ORF">IRJ18_01440</name>
</gene>
<name>A0ABR9XD64_9SPHI</name>
<comment type="caution">
    <text evidence="10">The sequence shown here is derived from an EMBL/GenBank/DDBJ whole genome shotgun (WGS) entry which is preliminary data.</text>
</comment>
<dbReference type="SUPFAM" id="SSF48452">
    <property type="entry name" value="TPR-like"/>
    <property type="match status" value="2"/>
</dbReference>
<dbReference type="InterPro" id="IPR003661">
    <property type="entry name" value="HisK_dim/P_dom"/>
</dbReference>
<keyword evidence="8" id="KW-0472">Membrane</keyword>
<keyword evidence="11" id="KW-1185">Reference proteome</keyword>
<dbReference type="Pfam" id="PF02518">
    <property type="entry name" value="HATPase_c"/>
    <property type="match status" value="1"/>
</dbReference>
<dbReference type="Pfam" id="PF00512">
    <property type="entry name" value="HisKA"/>
    <property type="match status" value="1"/>
</dbReference>
<dbReference type="InterPro" id="IPR050736">
    <property type="entry name" value="Sensor_HK_Regulatory"/>
</dbReference>
<dbReference type="SUPFAM" id="SSF47384">
    <property type="entry name" value="Homodimeric domain of signal transducing histidine kinase"/>
    <property type="match status" value="1"/>
</dbReference>
<dbReference type="InterPro" id="IPR019734">
    <property type="entry name" value="TPR_rpt"/>
</dbReference>
<dbReference type="EMBL" id="JADFFM010000001">
    <property type="protein sequence ID" value="MBE9665004.1"/>
    <property type="molecule type" value="Genomic_DNA"/>
</dbReference>
<comment type="catalytic activity">
    <reaction evidence="1">
        <text>ATP + protein L-histidine = ADP + protein N-phospho-L-histidine.</text>
        <dbReference type="EC" id="2.7.13.3"/>
    </reaction>
</comment>
<keyword evidence="4" id="KW-0808">Transferase</keyword>
<dbReference type="PANTHER" id="PTHR43711:SF26">
    <property type="entry name" value="SENSOR HISTIDINE KINASE RCSC"/>
    <property type="match status" value="1"/>
</dbReference>
<evidence type="ECO:0000313" key="10">
    <source>
        <dbReference type="EMBL" id="MBE9665004.1"/>
    </source>
</evidence>
<dbReference type="PROSITE" id="PS50109">
    <property type="entry name" value="HIS_KIN"/>
    <property type="match status" value="1"/>
</dbReference>
<dbReference type="Gene3D" id="1.25.40.10">
    <property type="entry name" value="Tetratricopeptide repeat domain"/>
    <property type="match status" value="2"/>
</dbReference>
<dbReference type="PANTHER" id="PTHR43711">
    <property type="entry name" value="TWO-COMPONENT HISTIDINE KINASE"/>
    <property type="match status" value="1"/>
</dbReference>
<dbReference type="InterPro" id="IPR003594">
    <property type="entry name" value="HATPase_dom"/>
</dbReference>
<dbReference type="Proteomes" id="UP000632774">
    <property type="component" value="Unassembled WGS sequence"/>
</dbReference>
<dbReference type="RefSeq" id="WP_194104423.1">
    <property type="nucleotide sequence ID" value="NZ_JADFFM010000001.1"/>
</dbReference>
<evidence type="ECO:0000256" key="8">
    <source>
        <dbReference type="SAM" id="Phobius"/>
    </source>
</evidence>
<reference evidence="10 11" key="1">
    <citation type="submission" date="2020-10" db="EMBL/GenBank/DDBJ databases">
        <title>Mucilaginibacter mali sp. nov., isolated from rhizosphere soil of apple orchard.</title>
        <authorList>
            <person name="Lee J.-S."/>
            <person name="Kim H.S."/>
            <person name="Kim J.-S."/>
        </authorList>
    </citation>
    <scope>NUCLEOTIDE SEQUENCE [LARGE SCALE GENOMIC DNA]</scope>
    <source>
        <strain evidence="10 11">KCTC 23157</strain>
    </source>
</reference>
<keyword evidence="6" id="KW-0902">Two-component regulatory system</keyword>
<feature type="repeat" description="TPR" evidence="7">
    <location>
        <begin position="129"/>
        <end position="162"/>
    </location>
</feature>
<dbReference type="Gene3D" id="3.30.565.10">
    <property type="entry name" value="Histidine kinase-like ATPase, C-terminal domain"/>
    <property type="match status" value="1"/>
</dbReference>
<evidence type="ECO:0000256" key="1">
    <source>
        <dbReference type="ARBA" id="ARBA00000085"/>
    </source>
</evidence>
<dbReference type="CDD" id="cd00082">
    <property type="entry name" value="HisKA"/>
    <property type="match status" value="1"/>
</dbReference>
<evidence type="ECO:0000259" key="9">
    <source>
        <dbReference type="PROSITE" id="PS50109"/>
    </source>
</evidence>
<keyword evidence="8" id="KW-1133">Transmembrane helix</keyword>
<accession>A0ABR9XD64</accession>
<dbReference type="InterPro" id="IPR036890">
    <property type="entry name" value="HATPase_C_sf"/>
</dbReference>
<dbReference type="Gene3D" id="1.10.287.130">
    <property type="match status" value="1"/>
</dbReference>
<dbReference type="SMART" id="SM00028">
    <property type="entry name" value="TPR"/>
    <property type="match status" value="7"/>
</dbReference>
<protein>
    <recommendedName>
        <fullName evidence="2">histidine kinase</fullName>
        <ecNumber evidence="2">2.7.13.3</ecNumber>
    </recommendedName>
</protein>
<evidence type="ECO:0000256" key="4">
    <source>
        <dbReference type="ARBA" id="ARBA00022679"/>
    </source>
</evidence>
<evidence type="ECO:0000256" key="5">
    <source>
        <dbReference type="ARBA" id="ARBA00022777"/>
    </source>
</evidence>
<dbReference type="PRINTS" id="PR00344">
    <property type="entry name" value="BCTRLSENSOR"/>
</dbReference>